<dbReference type="AlphaFoldDB" id="A0A381C3E2"/>
<dbReference type="EMBL" id="UIGI01000001">
    <property type="protein sequence ID" value="SUW62410.1"/>
    <property type="molecule type" value="Genomic_DNA"/>
</dbReference>
<evidence type="ECO:0000313" key="2">
    <source>
        <dbReference type="Proteomes" id="UP000255528"/>
    </source>
</evidence>
<accession>A0A381C3E2</accession>
<organism evidence="1 2">
    <name type="scientific">Buttiauxella agrestis</name>
    <dbReference type="NCBI Taxonomy" id="82977"/>
    <lineage>
        <taxon>Bacteria</taxon>
        <taxon>Pseudomonadati</taxon>
        <taxon>Pseudomonadota</taxon>
        <taxon>Gammaproteobacteria</taxon>
        <taxon>Enterobacterales</taxon>
        <taxon>Enterobacteriaceae</taxon>
        <taxon>Buttiauxella</taxon>
    </lineage>
</organism>
<name>A0A381C3E2_9ENTR</name>
<reference evidence="1 2" key="1">
    <citation type="submission" date="2018-06" db="EMBL/GenBank/DDBJ databases">
        <authorList>
            <consortium name="Pathogen Informatics"/>
            <person name="Doyle S."/>
        </authorList>
    </citation>
    <scope>NUCLEOTIDE SEQUENCE [LARGE SCALE GENOMIC DNA]</scope>
    <source>
        <strain evidence="1 2">NCTC12119</strain>
    </source>
</reference>
<dbReference type="Proteomes" id="UP000255528">
    <property type="component" value="Unassembled WGS sequence"/>
</dbReference>
<gene>
    <name evidence="1" type="ORF">NCTC12119_00839</name>
</gene>
<protein>
    <submittedName>
        <fullName evidence="1">Uncharacterized protein</fullName>
    </submittedName>
</protein>
<proteinExistence type="predicted"/>
<evidence type="ECO:0000313" key="1">
    <source>
        <dbReference type="EMBL" id="SUW62410.1"/>
    </source>
</evidence>
<sequence>MKSVRRCVTNNKLLCNIIDEEINKGKTRGGTIDNPDNQVNHKK</sequence>